<dbReference type="EMBL" id="JBJQOH010000004">
    <property type="protein sequence ID" value="KAL3689973.1"/>
    <property type="molecule type" value="Genomic_DNA"/>
</dbReference>
<protein>
    <submittedName>
        <fullName evidence="2">Uncharacterized protein</fullName>
    </submittedName>
</protein>
<evidence type="ECO:0000313" key="2">
    <source>
        <dbReference type="EMBL" id="KAL3689973.1"/>
    </source>
</evidence>
<proteinExistence type="predicted"/>
<feature type="region of interest" description="Disordered" evidence="1">
    <location>
        <begin position="281"/>
        <end position="522"/>
    </location>
</feature>
<dbReference type="Proteomes" id="UP001633002">
    <property type="component" value="Unassembled WGS sequence"/>
</dbReference>
<accession>A0ABD3HEI6</accession>
<feature type="compositionally biased region" description="Polar residues" evidence="1">
    <location>
        <begin position="281"/>
        <end position="300"/>
    </location>
</feature>
<feature type="compositionally biased region" description="Acidic residues" evidence="1">
    <location>
        <begin position="484"/>
        <end position="516"/>
    </location>
</feature>
<gene>
    <name evidence="2" type="ORF">R1sor_016282</name>
</gene>
<feature type="compositionally biased region" description="Basic and acidic residues" evidence="1">
    <location>
        <begin position="336"/>
        <end position="351"/>
    </location>
</feature>
<evidence type="ECO:0000313" key="3">
    <source>
        <dbReference type="Proteomes" id="UP001633002"/>
    </source>
</evidence>
<comment type="caution">
    <text evidence="2">The sequence shown here is derived from an EMBL/GenBank/DDBJ whole genome shotgun (WGS) entry which is preliminary data.</text>
</comment>
<organism evidence="2 3">
    <name type="scientific">Riccia sorocarpa</name>
    <dbReference type="NCBI Taxonomy" id="122646"/>
    <lineage>
        <taxon>Eukaryota</taxon>
        <taxon>Viridiplantae</taxon>
        <taxon>Streptophyta</taxon>
        <taxon>Embryophyta</taxon>
        <taxon>Marchantiophyta</taxon>
        <taxon>Marchantiopsida</taxon>
        <taxon>Marchantiidae</taxon>
        <taxon>Marchantiales</taxon>
        <taxon>Ricciaceae</taxon>
        <taxon>Riccia</taxon>
    </lineage>
</organism>
<name>A0ABD3HEI6_9MARC</name>
<reference evidence="2 3" key="1">
    <citation type="submission" date="2024-09" db="EMBL/GenBank/DDBJ databases">
        <title>Chromosome-scale assembly of Riccia sorocarpa.</title>
        <authorList>
            <person name="Paukszto L."/>
        </authorList>
    </citation>
    <scope>NUCLEOTIDE SEQUENCE [LARGE SCALE GENOMIC DNA]</scope>
    <source>
        <strain evidence="2">LP-2024</strain>
        <tissue evidence="2">Aerial parts of the thallus</tissue>
    </source>
</reference>
<feature type="compositionally biased region" description="Polar residues" evidence="1">
    <location>
        <begin position="416"/>
        <end position="426"/>
    </location>
</feature>
<evidence type="ECO:0000256" key="1">
    <source>
        <dbReference type="SAM" id="MobiDB-lite"/>
    </source>
</evidence>
<keyword evidence="3" id="KW-1185">Reference proteome</keyword>
<feature type="compositionally biased region" description="Acidic residues" evidence="1">
    <location>
        <begin position="465"/>
        <end position="477"/>
    </location>
</feature>
<dbReference type="AlphaFoldDB" id="A0ABD3HEI6"/>
<feature type="compositionally biased region" description="Basic and acidic residues" evidence="1">
    <location>
        <begin position="391"/>
        <end position="415"/>
    </location>
</feature>
<feature type="compositionally biased region" description="Polar residues" evidence="1">
    <location>
        <begin position="308"/>
        <end position="330"/>
    </location>
</feature>
<sequence>MARTKQTARPKDIKAIKVARAELFGPSTDNPSGQLTLVPIGPSEPSERFSFRSCISAPKVDSNSDPEEEVHKGVPSFISEQSEMAKDSNLWPIPTDLKIENIGLHSEPVVSWCIDYYEKPRSKEGSEIVLRIVFEDSKGKEKTKDLGVVLYTKVYDDVFLEIWWENLRSKQLRKTNLAMALFDRGLLSKKGKGGLLDSWSGSLTDAQDYADAIDDLRFKLLESKKSTSNVWWFLEQCKKYKLNCGKLGRVPQSVFFKRHTDPKFQFTKYVASKGLKLGDNVESTEASTSSLHSGKQGSQAKSDKGPVPTQTTSINNVDAPDTQVSVQNKPASKAVSKQDDAENSDHGDSKPPKPKRKAKVTFDRPSGFVPGLTTVDGDQETTSVKMFIDPNNKKKIEDDWEELNRCSEAQDEKTNLGESPQSQHSGGNPPPANPVPHFGLEDLNEGTFANQEITEAERQLLDGGGGDDEEEQEEDDGEAHNGGEEEDGGEPNGDDEEGGGDGGDEENGGEEEEEGEVTPSRR</sequence>